<protein>
    <submittedName>
        <fullName evidence="1">Uncharacterized protein</fullName>
    </submittedName>
</protein>
<accession>A0ABX6UX50</accession>
<evidence type="ECO:0000313" key="2">
    <source>
        <dbReference type="Proteomes" id="UP000663069"/>
    </source>
</evidence>
<gene>
    <name evidence="1" type="ORF">IHV77_00635</name>
</gene>
<reference evidence="1 2" key="1">
    <citation type="submission" date="2020-10" db="EMBL/GenBank/DDBJ databases">
        <title>Genome Sequencing of Rodentibacter spp. strain DSM111151.</title>
        <authorList>
            <person name="Benga L."/>
            <person name="Lautwein T."/>
        </authorList>
    </citation>
    <scope>NUCLEOTIDE SEQUENCE [LARGE SCALE GENOMIC DNA]</scope>
    <source>
        <strain evidence="1 2">DSM 111151</strain>
    </source>
</reference>
<organism evidence="1 2">
    <name type="scientific">Rodentibacter haemolyticus</name>
    <dbReference type="NCBI Taxonomy" id="2778911"/>
    <lineage>
        <taxon>Bacteria</taxon>
        <taxon>Pseudomonadati</taxon>
        <taxon>Pseudomonadota</taxon>
        <taxon>Gammaproteobacteria</taxon>
        <taxon>Pasteurellales</taxon>
        <taxon>Pasteurellaceae</taxon>
        <taxon>Rodentibacter</taxon>
    </lineage>
</organism>
<proteinExistence type="predicted"/>
<dbReference type="Proteomes" id="UP000663069">
    <property type="component" value="Chromosome"/>
</dbReference>
<dbReference type="RefSeq" id="WP_194812246.1">
    <property type="nucleotide sequence ID" value="NZ_CP063056.1"/>
</dbReference>
<evidence type="ECO:0000313" key="1">
    <source>
        <dbReference type="EMBL" id="QPB42668.1"/>
    </source>
</evidence>
<name>A0ABX6UX50_9PAST</name>
<keyword evidence="2" id="KW-1185">Reference proteome</keyword>
<dbReference type="EMBL" id="CP063056">
    <property type="protein sequence ID" value="QPB42668.1"/>
    <property type="molecule type" value="Genomic_DNA"/>
</dbReference>
<sequence>MKCEIAKKSEVIILQAIKHYDRQGSKTPVFTFISLYDDNEPYPLAELISVLERQIIALNKQPDCDSRTTLLITAENRLKRMRKICGGGRKQQEN</sequence>